<feature type="domain" description="Prepilin type IV endopeptidase peptidase" evidence="8">
    <location>
        <begin position="125"/>
        <end position="229"/>
    </location>
</feature>
<comment type="subcellular location">
    <subcellularLocation>
        <location evidence="1">Cell membrane</location>
        <topology evidence="1">Multi-pass membrane protein</topology>
    </subcellularLocation>
</comment>
<evidence type="ECO:0000256" key="5">
    <source>
        <dbReference type="ARBA" id="ARBA00022989"/>
    </source>
</evidence>
<evidence type="ECO:0000313" key="10">
    <source>
        <dbReference type="EMBL" id="KKQ69895.1"/>
    </source>
</evidence>
<evidence type="ECO:0000256" key="4">
    <source>
        <dbReference type="ARBA" id="ARBA00022692"/>
    </source>
</evidence>
<keyword evidence="5 7" id="KW-1133">Transmembrane helix</keyword>
<accession>A0A0G0K346</accession>
<dbReference type="PANTHER" id="PTHR30487">
    <property type="entry name" value="TYPE 4 PREPILIN-LIKE PROTEINS LEADER PEPTIDE-PROCESSING ENZYME"/>
    <property type="match status" value="1"/>
</dbReference>
<dbReference type="InterPro" id="IPR000045">
    <property type="entry name" value="Prepilin_IV_endopep_pep"/>
</dbReference>
<evidence type="ECO:0000313" key="11">
    <source>
        <dbReference type="Proteomes" id="UP000034022"/>
    </source>
</evidence>
<dbReference type="GO" id="GO:0005886">
    <property type="term" value="C:plasma membrane"/>
    <property type="evidence" value="ECO:0007669"/>
    <property type="project" value="UniProtKB-SubCell"/>
</dbReference>
<dbReference type="Pfam" id="PF06750">
    <property type="entry name" value="A24_N_bact"/>
    <property type="match status" value="1"/>
</dbReference>
<dbReference type="Proteomes" id="UP000034022">
    <property type="component" value="Unassembled WGS sequence"/>
</dbReference>
<feature type="domain" description="Prepilin peptidase A24 N-terminal" evidence="9">
    <location>
        <begin position="11"/>
        <end position="91"/>
    </location>
</feature>
<dbReference type="GO" id="GO:0004190">
    <property type="term" value="F:aspartic-type endopeptidase activity"/>
    <property type="evidence" value="ECO:0007669"/>
    <property type="project" value="InterPro"/>
</dbReference>
<dbReference type="AlphaFoldDB" id="A0A0G0K346"/>
<dbReference type="InterPro" id="IPR010627">
    <property type="entry name" value="Prepilin_pept_A24_N"/>
</dbReference>
<comment type="similarity">
    <text evidence="2">Belongs to the peptidase A24 family.</text>
</comment>
<protein>
    <submittedName>
        <fullName evidence="10">Type 4 prepilin-like protein leader peptide-processing enzyme</fullName>
    </submittedName>
</protein>
<keyword evidence="6 7" id="KW-0472">Membrane</keyword>
<keyword evidence="4 7" id="KW-0812">Transmembrane</keyword>
<evidence type="ECO:0000259" key="8">
    <source>
        <dbReference type="Pfam" id="PF01478"/>
    </source>
</evidence>
<dbReference type="InterPro" id="IPR050882">
    <property type="entry name" value="Prepilin_peptidase/N-MTase"/>
</dbReference>
<dbReference type="GO" id="GO:0006465">
    <property type="term" value="P:signal peptide processing"/>
    <property type="evidence" value="ECO:0007669"/>
    <property type="project" value="TreeGrafter"/>
</dbReference>
<feature type="transmembrane region" description="Helical" evidence="7">
    <location>
        <begin position="116"/>
        <end position="137"/>
    </location>
</feature>
<reference evidence="10 11" key="1">
    <citation type="journal article" date="2015" name="Nature">
        <title>rRNA introns, odd ribosomes, and small enigmatic genomes across a large radiation of phyla.</title>
        <authorList>
            <person name="Brown C.T."/>
            <person name="Hug L.A."/>
            <person name="Thomas B.C."/>
            <person name="Sharon I."/>
            <person name="Castelle C.J."/>
            <person name="Singh A."/>
            <person name="Wilkins M.J."/>
            <person name="Williams K.H."/>
            <person name="Banfield J.F."/>
        </authorList>
    </citation>
    <scope>NUCLEOTIDE SEQUENCE [LARGE SCALE GENOMIC DNA]</scope>
</reference>
<feature type="transmembrane region" description="Helical" evidence="7">
    <location>
        <begin position="170"/>
        <end position="188"/>
    </location>
</feature>
<dbReference type="Gene3D" id="1.20.120.1220">
    <property type="match status" value="1"/>
</dbReference>
<evidence type="ECO:0000259" key="9">
    <source>
        <dbReference type="Pfam" id="PF06750"/>
    </source>
</evidence>
<dbReference type="PANTHER" id="PTHR30487:SF0">
    <property type="entry name" value="PREPILIN LEADER PEPTIDASE_N-METHYLTRANSFERASE-RELATED"/>
    <property type="match status" value="1"/>
</dbReference>
<evidence type="ECO:0000256" key="1">
    <source>
        <dbReference type="ARBA" id="ARBA00004651"/>
    </source>
</evidence>
<organism evidence="10 11">
    <name type="scientific">Candidatus Falkowbacteria bacterium GW2011_GWE1_38_31</name>
    <dbReference type="NCBI Taxonomy" id="1618638"/>
    <lineage>
        <taxon>Bacteria</taxon>
        <taxon>Candidatus Falkowiibacteriota</taxon>
    </lineage>
</organism>
<dbReference type="Pfam" id="PF01478">
    <property type="entry name" value="Peptidase_A24"/>
    <property type="match status" value="1"/>
</dbReference>
<evidence type="ECO:0000256" key="6">
    <source>
        <dbReference type="ARBA" id="ARBA00023136"/>
    </source>
</evidence>
<evidence type="ECO:0000256" key="7">
    <source>
        <dbReference type="SAM" id="Phobius"/>
    </source>
</evidence>
<evidence type="ECO:0000256" key="3">
    <source>
        <dbReference type="ARBA" id="ARBA00022475"/>
    </source>
</evidence>
<name>A0A0G0K346_9BACT</name>
<proteinExistence type="inferred from homology"/>
<dbReference type="EMBL" id="LBUU01000008">
    <property type="protein sequence ID" value="KKQ69895.1"/>
    <property type="molecule type" value="Genomic_DNA"/>
</dbReference>
<evidence type="ECO:0000256" key="2">
    <source>
        <dbReference type="ARBA" id="ARBA00005801"/>
    </source>
</evidence>
<feature type="transmembrane region" description="Helical" evidence="7">
    <location>
        <begin position="245"/>
        <end position="268"/>
    </location>
</feature>
<sequence length="272" mass="31039">MYYYALFISFIAGLAIGSFLNCLIWRLHEEKTILGRSMCTKCKKIIAWYDNIPLLSFIILRGKCRHCGAKISWQYPVVEFFTAVLFVMAMVVNLKFVFFNFYSILNFETSQFLTSYFFLLTLKSWFIISVMTIIFIYDLKWYLILDIVTLPACAIIFALNLATGQNWQNLLISGIIGASFFLIQFVVSRGKWIGGGDIRLGLLMGLTLGWPMVLVAIFLAYIIGSIVGIFLLLTKKKSLGSQIPLGIFLAPATIIVLFWGEVILQWYWGVLM</sequence>
<feature type="transmembrane region" description="Helical" evidence="7">
    <location>
        <begin position="143"/>
        <end position="163"/>
    </location>
</feature>
<comment type="caution">
    <text evidence="10">The sequence shown here is derived from an EMBL/GenBank/DDBJ whole genome shotgun (WGS) entry which is preliminary data.</text>
</comment>
<feature type="transmembrane region" description="Helical" evidence="7">
    <location>
        <begin position="6"/>
        <end position="24"/>
    </location>
</feature>
<feature type="transmembrane region" description="Helical" evidence="7">
    <location>
        <begin position="208"/>
        <end position="233"/>
    </location>
</feature>
<dbReference type="PATRIC" id="fig|1618638.3.peg.906"/>
<keyword evidence="3" id="KW-1003">Cell membrane</keyword>
<feature type="transmembrane region" description="Helical" evidence="7">
    <location>
        <begin position="80"/>
        <end position="104"/>
    </location>
</feature>
<gene>
    <name evidence="10" type="ORF">US91_C0008G0015</name>
</gene>